<dbReference type="GO" id="GO:0003887">
    <property type="term" value="F:DNA-directed DNA polymerase activity"/>
    <property type="evidence" value="ECO:0007669"/>
    <property type="project" value="InterPro"/>
</dbReference>
<evidence type="ECO:0000313" key="3">
    <source>
        <dbReference type="Proteomes" id="UP000318571"/>
    </source>
</evidence>
<dbReference type="STRING" id="6832.A0A553PHH7"/>
<protein>
    <submittedName>
        <fullName evidence="2">Uncharacterized protein</fullName>
    </submittedName>
</protein>
<keyword evidence="3" id="KW-1185">Reference proteome</keyword>
<feature type="region of interest" description="Disordered" evidence="1">
    <location>
        <begin position="1"/>
        <end position="20"/>
    </location>
</feature>
<dbReference type="AlphaFoldDB" id="A0A553PHH7"/>
<dbReference type="PANTHER" id="PTHR10133:SF62">
    <property type="entry name" value="DNA POLYMERASE THETA"/>
    <property type="match status" value="1"/>
</dbReference>
<gene>
    <name evidence="2" type="ORF">TCAL_15974</name>
</gene>
<sequence length="340" mass="37683">MSDSDSEDISGGPQMSGPPLASQMRDLAIVDVCSQRTLFETFIQEWNSQTRFSLALACQSESNSNNGKATIIGGKMRKGSLRNTKSNALKSVDQLRLSSLALKLVGLAISWESTSVFYLRLDPNPENETNNDSLDPPSQDTSLTTNERIQALSEVFHGSTNTKRHVTMFDSKAQFKVLYLTLGLLVPPSWLILDPKVGSWMIQPMDKERNLTNLVMTWDPSSKPVLEYLGSSTGCGSVGLNVEGKNPARLRAVSECLLAWRVMRKLQSELESIGMWRAFTDVEMPSILTLLQMELNGVGFSEDEAERQRKIIVARMADLEADAYRLAGREFALSSSFTKS</sequence>
<dbReference type="InterPro" id="IPR043502">
    <property type="entry name" value="DNA/RNA_pol_sf"/>
</dbReference>
<name>A0A553PHH7_TIGCA</name>
<comment type="caution">
    <text evidence="2">The sequence shown here is derived from an EMBL/GenBank/DDBJ whole genome shotgun (WGS) entry which is preliminary data.</text>
</comment>
<evidence type="ECO:0000256" key="1">
    <source>
        <dbReference type="SAM" id="MobiDB-lite"/>
    </source>
</evidence>
<evidence type="ECO:0000313" key="2">
    <source>
        <dbReference type="EMBL" id="TRY77125.1"/>
    </source>
</evidence>
<dbReference type="GO" id="GO:0097681">
    <property type="term" value="P:double-strand break repair via alternative nonhomologous end joining"/>
    <property type="evidence" value="ECO:0007669"/>
    <property type="project" value="TreeGrafter"/>
</dbReference>
<accession>A0A553PHH7</accession>
<proteinExistence type="predicted"/>
<dbReference type="OMA" id="HIWANET"/>
<dbReference type="PANTHER" id="PTHR10133">
    <property type="entry name" value="DNA POLYMERASE I"/>
    <property type="match status" value="1"/>
</dbReference>
<dbReference type="EMBL" id="VCGU01000004">
    <property type="protein sequence ID" value="TRY77125.1"/>
    <property type="molecule type" value="Genomic_DNA"/>
</dbReference>
<dbReference type="GO" id="GO:0003676">
    <property type="term" value="F:nucleic acid binding"/>
    <property type="evidence" value="ECO:0007669"/>
    <property type="project" value="InterPro"/>
</dbReference>
<dbReference type="InterPro" id="IPR036397">
    <property type="entry name" value="RNaseH_sf"/>
</dbReference>
<dbReference type="InterPro" id="IPR002298">
    <property type="entry name" value="DNA_polymerase_A"/>
</dbReference>
<dbReference type="Proteomes" id="UP000318571">
    <property type="component" value="Chromosome 5"/>
</dbReference>
<reference evidence="2 3" key="1">
    <citation type="journal article" date="2018" name="Nat. Ecol. Evol.">
        <title>Genomic signatures of mitonuclear coevolution across populations of Tigriopus californicus.</title>
        <authorList>
            <person name="Barreto F.S."/>
            <person name="Watson E.T."/>
            <person name="Lima T.G."/>
            <person name="Willett C.S."/>
            <person name="Edmands S."/>
            <person name="Li W."/>
            <person name="Burton R.S."/>
        </authorList>
    </citation>
    <scope>NUCLEOTIDE SEQUENCE [LARGE SCALE GENOMIC DNA]</scope>
    <source>
        <strain evidence="2 3">San Diego</strain>
    </source>
</reference>
<dbReference type="Gene3D" id="3.30.420.10">
    <property type="entry name" value="Ribonuclease H-like superfamily/Ribonuclease H"/>
    <property type="match status" value="1"/>
</dbReference>
<dbReference type="GO" id="GO:0006261">
    <property type="term" value="P:DNA-templated DNA replication"/>
    <property type="evidence" value="ECO:0007669"/>
    <property type="project" value="InterPro"/>
</dbReference>
<dbReference type="SUPFAM" id="SSF56672">
    <property type="entry name" value="DNA/RNA polymerases"/>
    <property type="match status" value="1"/>
</dbReference>
<organism evidence="2 3">
    <name type="scientific">Tigriopus californicus</name>
    <name type="common">Marine copepod</name>
    <dbReference type="NCBI Taxonomy" id="6832"/>
    <lineage>
        <taxon>Eukaryota</taxon>
        <taxon>Metazoa</taxon>
        <taxon>Ecdysozoa</taxon>
        <taxon>Arthropoda</taxon>
        <taxon>Crustacea</taxon>
        <taxon>Multicrustacea</taxon>
        <taxon>Hexanauplia</taxon>
        <taxon>Copepoda</taxon>
        <taxon>Harpacticoida</taxon>
        <taxon>Harpacticidae</taxon>
        <taxon>Tigriopus</taxon>
    </lineage>
</organism>